<dbReference type="PROSITE" id="PS51375">
    <property type="entry name" value="PPR"/>
    <property type="match status" value="2"/>
</dbReference>
<feature type="region of interest" description="Disordered" evidence="4">
    <location>
        <begin position="940"/>
        <end position="962"/>
    </location>
</feature>
<dbReference type="Gene3D" id="1.25.40.10">
    <property type="entry name" value="Tetratricopeptide repeat domain"/>
    <property type="match status" value="3"/>
</dbReference>
<keyword evidence="7" id="KW-1185">Reference proteome</keyword>
<dbReference type="InterPro" id="IPR002885">
    <property type="entry name" value="PPR_rpt"/>
</dbReference>
<dbReference type="PANTHER" id="PTHR12121">
    <property type="entry name" value="CARBON CATABOLITE REPRESSOR PROTEIN 4"/>
    <property type="match status" value="1"/>
</dbReference>
<feature type="compositionally biased region" description="Polar residues" evidence="4">
    <location>
        <begin position="1"/>
        <end position="11"/>
    </location>
</feature>
<dbReference type="Pfam" id="PF03372">
    <property type="entry name" value="Exo_endo_phos"/>
    <property type="match status" value="1"/>
</dbReference>
<evidence type="ECO:0000259" key="5">
    <source>
        <dbReference type="Pfam" id="PF03372"/>
    </source>
</evidence>
<sequence>MSNQVCANTSKQKIKSENPEELERIIKEKREARRLKKQLQQEETQSDKPPVELILRPMAEISLNDAIDHHNKRKFTLMTYNLLAQSLCRRELFPDCGDAIRWKNRRSGLIKEILNYSPDVACFQEMDSSNLVDTFRPEFEKSGYEMLYFQGSAKKRHGCCIMWKKSKFTKLKERTIEYDLIGCPSTKTLCVGIAIALAFKNEEDNTIETDNVKKNNGIIIGTTHLYWRPQCMYERGRQISILAGNLIDMNKEFGFNIFFAGDLNTLPTDPTYKLLAHPNCALTPEEISLLENSMKTFNESEDEVFHEESIPSSSSSNPDSTTNSNEGIKQLRVSELLSRFATIPKSVSLYAKYYKEIEQGNPEIFGEPKFTCYGHWFKGTLDYIFMMDYQENLFRNIKITKILKMPEEKDFSPALPNLRFNSDHLCLMVELIIFSRSSPYLNQLLFSQSLNFSTTSPTFRLKLPDKKLPGKVRIPKDAHFMSAKVQQLATNGKLEEAINFVIDAPKHAVSEVVWNHLIAECVKIGKVKMGFRLFTEMKRRGFPPNEQTYTILLNGIAEKRTFANNIAYAINVIDNMRTSARENAIRPNVIHGNALLKVCSRSQDFQSLRENYDRLFGSGELYPNTDTFTIVFGSCARNGVEGFKFASVLWEELMGILERQRQRDGYTAGKVEYEGRFGILGMDDQLAASMLLCCKNAGETEKGYEIIEEIYGIKLSGSSLYVSKPSRYDVEMTSKSLDVALGLCFKGRDWSKGIHLFDQVLAKYPRIELDIYNMNTLISLYIEARNLKSAINIFETIRAQKITPVLQTYDLLLTACRIVNDWGSATKIFEDMLRMKLMPDAHILNLMLELANGRKSRGINQICWLLERIEVLGLNTSMKKNSKLPVKIENVNFLQAIIKAYSLALERADDELLDQKLEAWTFLKNFYEKKLENLLKKQGEKEEVEQGKLTEKTRRSKTRILR</sequence>
<evidence type="ECO:0000256" key="3">
    <source>
        <dbReference type="PROSITE-ProRule" id="PRU00708"/>
    </source>
</evidence>
<dbReference type="PANTHER" id="PTHR12121:SF45">
    <property type="entry name" value="NOCTURNIN"/>
    <property type="match status" value="1"/>
</dbReference>
<dbReference type="InterPro" id="IPR036691">
    <property type="entry name" value="Endo/exonu/phosph_ase_sf"/>
</dbReference>
<feature type="region of interest" description="Disordered" evidence="4">
    <location>
        <begin position="1"/>
        <end position="21"/>
    </location>
</feature>
<dbReference type="GO" id="GO:0006139">
    <property type="term" value="P:nucleobase-containing compound metabolic process"/>
    <property type="evidence" value="ECO:0007669"/>
    <property type="project" value="UniProtKB-ARBA"/>
</dbReference>
<dbReference type="InterPro" id="IPR011990">
    <property type="entry name" value="TPR-like_helical_dom_sf"/>
</dbReference>
<gene>
    <name evidence="6" type="ORF">ALEPTO_LOCUS2748</name>
</gene>
<dbReference type="EMBL" id="CAJVPS010000436">
    <property type="protein sequence ID" value="CAG8486278.1"/>
    <property type="molecule type" value="Genomic_DNA"/>
</dbReference>
<dbReference type="SUPFAM" id="SSF56219">
    <property type="entry name" value="DNase I-like"/>
    <property type="match status" value="1"/>
</dbReference>
<dbReference type="Pfam" id="PF13812">
    <property type="entry name" value="PPR_3"/>
    <property type="match status" value="1"/>
</dbReference>
<dbReference type="Gene3D" id="3.60.10.10">
    <property type="entry name" value="Endonuclease/exonuclease/phosphatase"/>
    <property type="match status" value="1"/>
</dbReference>
<proteinExistence type="inferred from homology"/>
<dbReference type="NCBIfam" id="TIGR00756">
    <property type="entry name" value="PPR"/>
    <property type="match status" value="1"/>
</dbReference>
<evidence type="ECO:0000313" key="7">
    <source>
        <dbReference type="Proteomes" id="UP000789508"/>
    </source>
</evidence>
<dbReference type="Proteomes" id="UP000789508">
    <property type="component" value="Unassembled WGS sequence"/>
</dbReference>
<dbReference type="OrthoDB" id="185373at2759"/>
<dbReference type="GO" id="GO:0000175">
    <property type="term" value="F:3'-5'-RNA exonuclease activity"/>
    <property type="evidence" value="ECO:0007669"/>
    <property type="project" value="TreeGrafter"/>
</dbReference>
<feature type="repeat" description="PPR" evidence="3">
    <location>
        <begin position="510"/>
        <end position="544"/>
    </location>
</feature>
<dbReference type="InterPro" id="IPR050410">
    <property type="entry name" value="CCR4/nocturin_mRNA_transcr"/>
</dbReference>
<accession>A0A9N8WDR3</accession>
<evidence type="ECO:0000256" key="2">
    <source>
        <dbReference type="ARBA" id="ARBA00022801"/>
    </source>
</evidence>
<evidence type="ECO:0000313" key="6">
    <source>
        <dbReference type="EMBL" id="CAG8486278.1"/>
    </source>
</evidence>
<dbReference type="Pfam" id="PF13041">
    <property type="entry name" value="PPR_2"/>
    <property type="match status" value="1"/>
</dbReference>
<comment type="caution">
    <text evidence="6">The sequence shown here is derived from an EMBL/GenBank/DDBJ whole genome shotgun (WGS) entry which is preliminary data.</text>
</comment>
<evidence type="ECO:0000256" key="1">
    <source>
        <dbReference type="ARBA" id="ARBA00010774"/>
    </source>
</evidence>
<comment type="similarity">
    <text evidence="1">Belongs to the CCR4/nocturin family.</text>
</comment>
<dbReference type="InterPro" id="IPR005135">
    <property type="entry name" value="Endo/exonuclease/phosphatase"/>
</dbReference>
<organism evidence="6 7">
    <name type="scientific">Ambispora leptoticha</name>
    <dbReference type="NCBI Taxonomy" id="144679"/>
    <lineage>
        <taxon>Eukaryota</taxon>
        <taxon>Fungi</taxon>
        <taxon>Fungi incertae sedis</taxon>
        <taxon>Mucoromycota</taxon>
        <taxon>Glomeromycotina</taxon>
        <taxon>Glomeromycetes</taxon>
        <taxon>Archaeosporales</taxon>
        <taxon>Ambisporaceae</taxon>
        <taxon>Ambispora</taxon>
    </lineage>
</organism>
<name>A0A9N8WDR3_9GLOM</name>
<evidence type="ECO:0000256" key="4">
    <source>
        <dbReference type="SAM" id="MobiDB-lite"/>
    </source>
</evidence>
<protein>
    <submittedName>
        <fullName evidence="6">8863_t:CDS:1</fullName>
    </submittedName>
</protein>
<feature type="compositionally biased region" description="Basic and acidic residues" evidence="4">
    <location>
        <begin position="940"/>
        <end position="953"/>
    </location>
</feature>
<dbReference type="AlphaFoldDB" id="A0A9N8WDR3"/>
<feature type="repeat" description="PPR" evidence="3">
    <location>
        <begin position="770"/>
        <end position="804"/>
    </location>
</feature>
<feature type="region of interest" description="Disordered" evidence="4">
    <location>
        <begin position="301"/>
        <end position="325"/>
    </location>
</feature>
<feature type="compositionally biased region" description="Low complexity" evidence="4">
    <location>
        <begin position="310"/>
        <end position="325"/>
    </location>
</feature>
<feature type="domain" description="Endonuclease/exonuclease/phosphatase" evidence="5">
    <location>
        <begin position="78"/>
        <end position="385"/>
    </location>
</feature>
<keyword evidence="2" id="KW-0378">Hydrolase</keyword>
<reference evidence="6" key="1">
    <citation type="submission" date="2021-06" db="EMBL/GenBank/DDBJ databases">
        <authorList>
            <person name="Kallberg Y."/>
            <person name="Tangrot J."/>
            <person name="Rosling A."/>
        </authorList>
    </citation>
    <scope>NUCLEOTIDE SEQUENCE</scope>
    <source>
        <strain evidence="6">FL130A</strain>
    </source>
</reference>